<evidence type="ECO:0000256" key="5">
    <source>
        <dbReference type="SAM" id="MobiDB-lite"/>
    </source>
</evidence>
<keyword evidence="2" id="KW-0285">Flavoprotein</keyword>
<proteinExistence type="inferred from homology"/>
<feature type="region of interest" description="Disordered" evidence="5">
    <location>
        <begin position="135"/>
        <end position="157"/>
    </location>
</feature>
<evidence type="ECO:0000256" key="3">
    <source>
        <dbReference type="ARBA" id="ARBA00022827"/>
    </source>
</evidence>
<dbReference type="Gene3D" id="3.40.462.20">
    <property type="match status" value="1"/>
</dbReference>
<gene>
    <name evidence="6" type="ORF">Micbo1qcDRAFT_167474</name>
</gene>
<dbReference type="STRING" id="196109.A0A136IRM0"/>
<comment type="similarity">
    <text evidence="1">Belongs to the oxygen-dependent FAD-linked oxidoreductase family.</text>
</comment>
<dbReference type="PANTHER" id="PTHR42973">
    <property type="entry name" value="BINDING OXIDOREDUCTASE, PUTATIVE (AFU_ORTHOLOGUE AFUA_1G17690)-RELATED"/>
    <property type="match status" value="1"/>
</dbReference>
<evidence type="ECO:0000313" key="6">
    <source>
        <dbReference type="EMBL" id="KXJ87468.1"/>
    </source>
</evidence>
<evidence type="ECO:0000313" key="7">
    <source>
        <dbReference type="Proteomes" id="UP000070501"/>
    </source>
</evidence>
<dbReference type="GO" id="GO:0050660">
    <property type="term" value="F:flavin adenine dinucleotide binding"/>
    <property type="evidence" value="ECO:0007669"/>
    <property type="project" value="InterPro"/>
</dbReference>
<evidence type="ECO:0008006" key="8">
    <source>
        <dbReference type="Google" id="ProtNLM"/>
    </source>
</evidence>
<evidence type="ECO:0000256" key="2">
    <source>
        <dbReference type="ARBA" id="ARBA00022630"/>
    </source>
</evidence>
<dbReference type="OrthoDB" id="2151789at2759"/>
<name>A0A136IRM0_9PEZI</name>
<dbReference type="Proteomes" id="UP000070501">
    <property type="component" value="Unassembled WGS sequence"/>
</dbReference>
<keyword evidence="7" id="KW-1185">Reference proteome</keyword>
<protein>
    <recommendedName>
        <fullName evidence="8">FAD-binding PCMH-type domain-containing protein</fullName>
    </recommendedName>
</protein>
<keyword evidence="4" id="KW-0560">Oxidoreductase</keyword>
<evidence type="ECO:0000256" key="4">
    <source>
        <dbReference type="ARBA" id="ARBA00023002"/>
    </source>
</evidence>
<dbReference type="GO" id="GO:0016491">
    <property type="term" value="F:oxidoreductase activity"/>
    <property type="evidence" value="ECO:0007669"/>
    <property type="project" value="UniProtKB-KW"/>
</dbReference>
<evidence type="ECO:0000256" key="1">
    <source>
        <dbReference type="ARBA" id="ARBA00005466"/>
    </source>
</evidence>
<dbReference type="InterPro" id="IPR036318">
    <property type="entry name" value="FAD-bd_PCMH-like_sf"/>
</dbReference>
<reference evidence="7" key="1">
    <citation type="submission" date="2016-02" db="EMBL/GenBank/DDBJ databases">
        <title>Draft genome sequence of Microdochium bolleyi, a fungal endophyte of beachgrass.</title>
        <authorList>
            <consortium name="DOE Joint Genome Institute"/>
            <person name="David A.S."/>
            <person name="May G."/>
            <person name="Haridas S."/>
            <person name="Lim J."/>
            <person name="Wang M."/>
            <person name="Labutti K."/>
            <person name="Lipzen A."/>
            <person name="Barry K."/>
            <person name="Grigoriev I.V."/>
        </authorList>
    </citation>
    <scope>NUCLEOTIDE SEQUENCE [LARGE SCALE GENOMIC DNA]</scope>
    <source>
        <strain evidence="7">J235TASD1</strain>
    </source>
</reference>
<accession>A0A136IRM0</accession>
<organism evidence="6 7">
    <name type="scientific">Microdochium bolleyi</name>
    <dbReference type="NCBI Taxonomy" id="196109"/>
    <lineage>
        <taxon>Eukaryota</taxon>
        <taxon>Fungi</taxon>
        <taxon>Dikarya</taxon>
        <taxon>Ascomycota</taxon>
        <taxon>Pezizomycotina</taxon>
        <taxon>Sordariomycetes</taxon>
        <taxon>Xylariomycetidae</taxon>
        <taxon>Xylariales</taxon>
        <taxon>Microdochiaceae</taxon>
        <taxon>Microdochium</taxon>
    </lineage>
</organism>
<dbReference type="InParanoid" id="A0A136IRM0"/>
<dbReference type="Gene3D" id="3.30.465.10">
    <property type="match status" value="1"/>
</dbReference>
<sequence length="362" mass="40255">MSFYSGHHGLMCSNVAAYTVVLADGSITTASAAENPDLWRALKGGVNNFGVVAEFRLRVYPGGPVWQRVTITPSFLTGSVVRAYYEHGIQAARADKFDPNVSTPIMSFAYMPDLGMAFWCTQLFYTVRPPSSVSSDSALPGQQDDNSDSGPRKIGDKTWPAYWKASPLGRLWGIPMRRSTATTHAQAVRHVGDMSALEMRNSYVVTGFRLDLPTMHAAVDVFHRAKARLSALTPGGTAFCMVFQTLNPRWMNKGDPNVLGLEGEEEPLVVLEFCCNWADARHDKLVEEVFREAIAEVEKASAELGSAHRYRFTNYASEWQRPLEGYGEENLQFMREVSRRYDPKGLFQTGCLGGFKLGREDL</sequence>
<dbReference type="EMBL" id="KQ964262">
    <property type="protein sequence ID" value="KXJ87468.1"/>
    <property type="molecule type" value="Genomic_DNA"/>
</dbReference>
<dbReference type="InterPro" id="IPR050416">
    <property type="entry name" value="FAD-linked_Oxidoreductase"/>
</dbReference>
<dbReference type="AlphaFoldDB" id="A0A136IRM0"/>
<dbReference type="InterPro" id="IPR016169">
    <property type="entry name" value="FAD-bd_PCMH_sub2"/>
</dbReference>
<dbReference type="SUPFAM" id="SSF56176">
    <property type="entry name" value="FAD-binding/transporter-associated domain-like"/>
    <property type="match status" value="1"/>
</dbReference>
<keyword evidence="3" id="KW-0274">FAD</keyword>
<dbReference type="PANTHER" id="PTHR42973:SF4">
    <property type="entry name" value="FAD BINDING DOMAIN PROTEIN"/>
    <property type="match status" value="1"/>
</dbReference>